<name>A0A8H6IBB9_9AGAR</name>
<reference evidence="2 3" key="1">
    <citation type="submission" date="2020-07" db="EMBL/GenBank/DDBJ databases">
        <title>Comparative genomics of pyrophilous fungi reveals a link between fire events and developmental genes.</title>
        <authorList>
            <consortium name="DOE Joint Genome Institute"/>
            <person name="Steindorff A.S."/>
            <person name="Carver A."/>
            <person name="Calhoun S."/>
            <person name="Stillman K."/>
            <person name="Liu H."/>
            <person name="Lipzen A."/>
            <person name="Pangilinan J."/>
            <person name="Labutti K."/>
            <person name="Bruns T.D."/>
            <person name="Grigoriev I.V."/>
        </authorList>
    </citation>
    <scope>NUCLEOTIDE SEQUENCE [LARGE SCALE GENOMIC DNA]</scope>
    <source>
        <strain evidence="2 3">CBS 144469</strain>
    </source>
</reference>
<comment type="caution">
    <text evidence="2">The sequence shown here is derived from an EMBL/GenBank/DDBJ whole genome shotgun (WGS) entry which is preliminary data.</text>
</comment>
<dbReference type="AlphaFoldDB" id="A0A8H6IBB9"/>
<dbReference type="Proteomes" id="UP000521943">
    <property type="component" value="Unassembled WGS sequence"/>
</dbReference>
<evidence type="ECO:0000313" key="2">
    <source>
        <dbReference type="EMBL" id="KAF6761048.1"/>
    </source>
</evidence>
<sequence length="192" mass="20734">MIVLPDDPAHENATEQTPLKSSAGPSEPSHPTQSPPPYTFTPAPPGPPSHGTHSYRTGLPPPPPPAPAQKRDRTNSPKYRDASPQRFVIPLPTLRYKHVRSPRSLPPPPHICPFVASEGNQSPLPLTILAFLSTIVPTSNCLQTAVKLQGRGRHAANPADTISSNFDLERDTTSKAEMRGGRPLDAPKVHKN</sequence>
<feature type="compositionally biased region" description="Basic and acidic residues" evidence="1">
    <location>
        <begin position="69"/>
        <end position="83"/>
    </location>
</feature>
<feature type="compositionally biased region" description="Basic and acidic residues" evidence="1">
    <location>
        <begin position="167"/>
        <end position="192"/>
    </location>
</feature>
<keyword evidence="3" id="KW-1185">Reference proteome</keyword>
<accession>A0A8H6IBB9</accession>
<gene>
    <name evidence="2" type="ORF">DFP72DRAFT_1062082</name>
</gene>
<feature type="region of interest" description="Disordered" evidence="1">
    <location>
        <begin position="155"/>
        <end position="192"/>
    </location>
</feature>
<feature type="region of interest" description="Disordered" evidence="1">
    <location>
        <begin position="1"/>
        <end position="90"/>
    </location>
</feature>
<dbReference type="EMBL" id="JACGCI010000010">
    <property type="protein sequence ID" value="KAF6761048.1"/>
    <property type="molecule type" value="Genomic_DNA"/>
</dbReference>
<proteinExistence type="predicted"/>
<evidence type="ECO:0000256" key="1">
    <source>
        <dbReference type="SAM" id="MobiDB-lite"/>
    </source>
</evidence>
<evidence type="ECO:0000313" key="3">
    <source>
        <dbReference type="Proteomes" id="UP000521943"/>
    </source>
</evidence>
<feature type="compositionally biased region" description="Pro residues" evidence="1">
    <location>
        <begin position="33"/>
        <end position="48"/>
    </location>
</feature>
<protein>
    <submittedName>
        <fullName evidence="2">Uncharacterized protein</fullName>
    </submittedName>
</protein>
<organism evidence="2 3">
    <name type="scientific">Ephemerocybe angulata</name>
    <dbReference type="NCBI Taxonomy" id="980116"/>
    <lineage>
        <taxon>Eukaryota</taxon>
        <taxon>Fungi</taxon>
        <taxon>Dikarya</taxon>
        <taxon>Basidiomycota</taxon>
        <taxon>Agaricomycotina</taxon>
        <taxon>Agaricomycetes</taxon>
        <taxon>Agaricomycetidae</taxon>
        <taxon>Agaricales</taxon>
        <taxon>Agaricineae</taxon>
        <taxon>Psathyrellaceae</taxon>
        <taxon>Ephemerocybe</taxon>
    </lineage>
</organism>
<feature type="compositionally biased region" description="Polar residues" evidence="1">
    <location>
        <begin position="14"/>
        <end position="32"/>
    </location>
</feature>